<dbReference type="GO" id="GO:0005874">
    <property type="term" value="C:microtubule"/>
    <property type="evidence" value="ECO:0007669"/>
    <property type="project" value="UniProtKB-KW"/>
</dbReference>
<reference evidence="7 8" key="1">
    <citation type="journal article" date="2012" name="Genome Biol.">
        <title>The genome of the polar eukaryotic microalga coccomyxa subellipsoidea reveals traits of cold adaptation.</title>
        <authorList>
            <person name="Blanc G."/>
            <person name="Agarkova I."/>
            <person name="Grimwood J."/>
            <person name="Kuo A."/>
            <person name="Brueggeman A."/>
            <person name="Dunigan D."/>
            <person name="Gurnon J."/>
            <person name="Ladunga I."/>
            <person name="Lindquist E."/>
            <person name="Lucas S."/>
            <person name="Pangilinan J."/>
            <person name="Proschold T."/>
            <person name="Salamov A."/>
            <person name="Schmutz J."/>
            <person name="Weeks D."/>
            <person name="Yamada T."/>
            <person name="Claverie J.M."/>
            <person name="Grigoriev I."/>
            <person name="Van Etten J."/>
            <person name="Lomsadze A."/>
            <person name="Borodovsky M."/>
        </authorList>
    </citation>
    <scope>NUCLEOTIDE SEQUENCE [LARGE SCALE GENOMIC DNA]</scope>
    <source>
        <strain evidence="7 8">C-169</strain>
    </source>
</reference>
<evidence type="ECO:0000313" key="7">
    <source>
        <dbReference type="EMBL" id="EIE20980.1"/>
    </source>
</evidence>
<evidence type="ECO:0000256" key="4">
    <source>
        <dbReference type="PROSITE-ProRule" id="PRU00283"/>
    </source>
</evidence>
<dbReference type="PANTHER" id="PTHR47968">
    <property type="entry name" value="CENTROMERE PROTEIN E"/>
    <property type="match status" value="1"/>
</dbReference>
<dbReference type="eggNOG" id="KOG4280">
    <property type="taxonomic scope" value="Eukaryota"/>
</dbReference>
<dbReference type="STRING" id="574566.I0YRG1"/>
<keyword evidence="8" id="KW-1185">Reference proteome</keyword>
<dbReference type="GO" id="GO:0003777">
    <property type="term" value="F:microtubule motor activity"/>
    <property type="evidence" value="ECO:0007669"/>
    <property type="project" value="InterPro"/>
</dbReference>
<dbReference type="InterPro" id="IPR027640">
    <property type="entry name" value="Kinesin-like_fam"/>
</dbReference>
<dbReference type="GO" id="GO:0005524">
    <property type="term" value="F:ATP binding"/>
    <property type="evidence" value="ECO:0007669"/>
    <property type="project" value="UniProtKB-UniRule"/>
</dbReference>
<dbReference type="AlphaFoldDB" id="I0YRG1"/>
<dbReference type="Proteomes" id="UP000007264">
    <property type="component" value="Unassembled WGS sequence"/>
</dbReference>
<keyword evidence="5" id="KW-0493">Microtubule</keyword>
<dbReference type="Gene3D" id="3.40.850.10">
    <property type="entry name" value="Kinesin motor domain"/>
    <property type="match status" value="1"/>
</dbReference>
<evidence type="ECO:0000256" key="3">
    <source>
        <dbReference type="ARBA" id="ARBA00023175"/>
    </source>
</evidence>
<dbReference type="InterPro" id="IPR036961">
    <property type="entry name" value="Kinesin_motor_dom_sf"/>
</dbReference>
<dbReference type="SUPFAM" id="SSF52540">
    <property type="entry name" value="P-loop containing nucleoside triphosphate hydrolases"/>
    <property type="match status" value="1"/>
</dbReference>
<dbReference type="Pfam" id="PF00225">
    <property type="entry name" value="Kinesin"/>
    <property type="match status" value="1"/>
</dbReference>
<dbReference type="PROSITE" id="PS00411">
    <property type="entry name" value="KINESIN_MOTOR_1"/>
    <property type="match status" value="1"/>
</dbReference>
<dbReference type="PROSITE" id="PS50067">
    <property type="entry name" value="KINESIN_MOTOR_2"/>
    <property type="match status" value="1"/>
</dbReference>
<gene>
    <name evidence="7" type="ORF">COCSUDRAFT_17907</name>
</gene>
<proteinExistence type="inferred from homology"/>
<feature type="binding site" evidence="4">
    <location>
        <begin position="104"/>
        <end position="111"/>
    </location>
    <ligand>
        <name>ATP</name>
        <dbReference type="ChEBI" id="CHEBI:30616"/>
    </ligand>
</feature>
<comment type="similarity">
    <text evidence="4 5">Belongs to the TRAFAC class myosin-kinesin ATPase superfamily. Kinesin family.</text>
</comment>
<evidence type="ECO:0000313" key="8">
    <source>
        <dbReference type="Proteomes" id="UP000007264"/>
    </source>
</evidence>
<accession>I0YRG1</accession>
<dbReference type="InterPro" id="IPR027417">
    <property type="entry name" value="P-loop_NTPase"/>
</dbReference>
<protein>
    <recommendedName>
        <fullName evidence="5">Kinesin-like protein</fullName>
    </recommendedName>
</protein>
<evidence type="ECO:0000256" key="1">
    <source>
        <dbReference type="ARBA" id="ARBA00022741"/>
    </source>
</evidence>
<dbReference type="GeneID" id="17039275"/>
<dbReference type="GO" id="GO:0007018">
    <property type="term" value="P:microtubule-based movement"/>
    <property type="evidence" value="ECO:0007669"/>
    <property type="project" value="InterPro"/>
</dbReference>
<dbReference type="PRINTS" id="PR00380">
    <property type="entry name" value="KINESINHEAVY"/>
</dbReference>
<dbReference type="InterPro" id="IPR019821">
    <property type="entry name" value="Kinesin_motor_CS"/>
</dbReference>
<dbReference type="PANTHER" id="PTHR47968:SF67">
    <property type="entry name" value="KINESIN MOTOR DOMAIN-CONTAINING PROTEIN"/>
    <property type="match status" value="1"/>
</dbReference>
<evidence type="ECO:0000256" key="5">
    <source>
        <dbReference type="RuleBase" id="RU000394"/>
    </source>
</evidence>
<dbReference type="SMART" id="SM00129">
    <property type="entry name" value="KISc"/>
    <property type="match status" value="1"/>
</dbReference>
<organism evidence="7 8">
    <name type="scientific">Coccomyxa subellipsoidea (strain C-169)</name>
    <name type="common">Green microalga</name>
    <dbReference type="NCBI Taxonomy" id="574566"/>
    <lineage>
        <taxon>Eukaryota</taxon>
        <taxon>Viridiplantae</taxon>
        <taxon>Chlorophyta</taxon>
        <taxon>core chlorophytes</taxon>
        <taxon>Trebouxiophyceae</taxon>
        <taxon>Trebouxiophyceae incertae sedis</taxon>
        <taxon>Coccomyxaceae</taxon>
        <taxon>Coccomyxa</taxon>
        <taxon>Coccomyxa subellipsoidea</taxon>
    </lineage>
</organism>
<sequence length="395" mass="44707">MPESEKSDDDEVPDKSNIQIYLRIRPVSEPSECIQIVDDENHVRFDVPRKLNQGLVNNQKEAHHFTFNSLFSASSTQEEVFDGVARDLVLQSLDGINGTIFAYGQTGSGKTFTITGGPQRYADRGIIPRAIALMFHSIAERTDTEYKVHVSYLEIFNEAGYDLLDQEREVRLLEDLQRIHILEDEDAVIHTRNLSMRRADTEEDALNLLFLGDTNRTISETPMNMASSRSHCVFTLYLEGRKTGEEVVRRSKLNLVDLAGSERVAKTQINGTILKEAKYINLSLHYLEQVIIALQRSMGQARLHIPYRNSMMTTVLRDSLGGNCRTVMIANINGASAQLEESISTCRFAQRVAMICNSVTTNVELDPDTIIRNLRQENENLKYQIRHDLKSIATA</sequence>
<name>I0YRG1_COCSC</name>
<comment type="caution">
    <text evidence="7">The sequence shown here is derived from an EMBL/GenBank/DDBJ whole genome shotgun (WGS) entry which is preliminary data.</text>
</comment>
<dbReference type="InterPro" id="IPR001752">
    <property type="entry name" value="Kinesin_motor_dom"/>
</dbReference>
<dbReference type="KEGG" id="csl:COCSUDRAFT_17907"/>
<dbReference type="RefSeq" id="XP_005645524.1">
    <property type="nucleotide sequence ID" value="XM_005645467.1"/>
</dbReference>
<dbReference type="GO" id="GO:0008017">
    <property type="term" value="F:microtubule binding"/>
    <property type="evidence" value="ECO:0007669"/>
    <property type="project" value="InterPro"/>
</dbReference>
<keyword evidence="3 4" id="KW-0505">Motor protein</keyword>
<keyword evidence="1 4" id="KW-0547">Nucleotide-binding</keyword>
<dbReference type="OrthoDB" id="3176171at2759"/>
<dbReference type="EMBL" id="AGSI01000013">
    <property type="protein sequence ID" value="EIE20980.1"/>
    <property type="molecule type" value="Genomic_DNA"/>
</dbReference>
<evidence type="ECO:0000259" key="6">
    <source>
        <dbReference type="PROSITE" id="PS50067"/>
    </source>
</evidence>
<keyword evidence="2 4" id="KW-0067">ATP-binding</keyword>
<evidence type="ECO:0000256" key="2">
    <source>
        <dbReference type="ARBA" id="ARBA00022840"/>
    </source>
</evidence>
<feature type="domain" description="Kinesin motor" evidence="6">
    <location>
        <begin position="17"/>
        <end position="355"/>
    </location>
</feature>